<reference evidence="3" key="1">
    <citation type="journal article" date="2019" name="Gigascience">
        <title>De novo genome assembly of the endangered Acer yangbiense, a plant species with extremely small populations endemic to Yunnan Province, China.</title>
        <authorList>
            <person name="Yang J."/>
            <person name="Wariss H.M."/>
            <person name="Tao L."/>
            <person name="Zhang R."/>
            <person name="Yun Q."/>
            <person name="Hollingsworth P."/>
            <person name="Dao Z."/>
            <person name="Luo G."/>
            <person name="Guo H."/>
            <person name="Ma Y."/>
            <person name="Sun W."/>
        </authorList>
    </citation>
    <scope>NUCLEOTIDE SEQUENCE [LARGE SCALE GENOMIC DNA]</scope>
    <source>
        <strain evidence="3">cv. Malutang</strain>
    </source>
</reference>
<comment type="caution">
    <text evidence="2">The sequence shown here is derived from an EMBL/GenBank/DDBJ whole genome shotgun (WGS) entry which is preliminary data.</text>
</comment>
<name>A0A5C7IRX0_9ROSI</name>
<evidence type="ECO:0000256" key="1">
    <source>
        <dbReference type="SAM" id="MobiDB-lite"/>
    </source>
</evidence>
<dbReference type="EMBL" id="VAHF01000002">
    <property type="protein sequence ID" value="TXG71206.1"/>
    <property type="molecule type" value="Genomic_DNA"/>
</dbReference>
<gene>
    <name evidence="2" type="ORF">EZV62_006141</name>
</gene>
<evidence type="ECO:0000313" key="2">
    <source>
        <dbReference type="EMBL" id="TXG71206.1"/>
    </source>
</evidence>
<accession>A0A5C7IRX0</accession>
<feature type="compositionally biased region" description="Basic and acidic residues" evidence="1">
    <location>
        <begin position="78"/>
        <end position="88"/>
    </location>
</feature>
<dbReference type="OrthoDB" id="1821982at2759"/>
<organism evidence="2 3">
    <name type="scientific">Acer yangbiense</name>
    <dbReference type="NCBI Taxonomy" id="1000413"/>
    <lineage>
        <taxon>Eukaryota</taxon>
        <taxon>Viridiplantae</taxon>
        <taxon>Streptophyta</taxon>
        <taxon>Embryophyta</taxon>
        <taxon>Tracheophyta</taxon>
        <taxon>Spermatophyta</taxon>
        <taxon>Magnoliopsida</taxon>
        <taxon>eudicotyledons</taxon>
        <taxon>Gunneridae</taxon>
        <taxon>Pentapetalae</taxon>
        <taxon>rosids</taxon>
        <taxon>malvids</taxon>
        <taxon>Sapindales</taxon>
        <taxon>Sapindaceae</taxon>
        <taxon>Hippocastanoideae</taxon>
        <taxon>Acereae</taxon>
        <taxon>Acer</taxon>
    </lineage>
</organism>
<dbReference type="AlphaFoldDB" id="A0A5C7IRX0"/>
<dbReference type="Proteomes" id="UP000323000">
    <property type="component" value="Chromosome 2"/>
</dbReference>
<evidence type="ECO:0000313" key="3">
    <source>
        <dbReference type="Proteomes" id="UP000323000"/>
    </source>
</evidence>
<dbReference type="PANTHER" id="PTHR31973:SF187">
    <property type="entry name" value="MUTATOR TRANSPOSASE MUDRA PROTEIN"/>
    <property type="match status" value="1"/>
</dbReference>
<evidence type="ECO:0008006" key="4">
    <source>
        <dbReference type="Google" id="ProtNLM"/>
    </source>
</evidence>
<sequence length="272" mass="30773">MGLDIFEIYVTIDTKVVELGTYDPDHISMIVMFEKREVCSDNDILEVFRFIGDIPYVAFSGFEQDLFGDNKGDLHYEGDNKDQVRLGDDSGDDESLGMRASDDESSSLTALAVVPEVPEEVCKDTYAYEDLFEGCQSKSDDEYCSDSGDEVSDAKLVRVANMAKGCPWRIHASNVGDDRTMQVKTYKSEHTCHRIYKSKDARSKWIAEKFQALMKGNPGIQASVISDLLRDQFNVVVDTQRLYKAKNRALEVLLKEHEGCFQHLRAYALMVQ</sequence>
<dbReference type="PANTHER" id="PTHR31973">
    <property type="entry name" value="POLYPROTEIN, PUTATIVE-RELATED"/>
    <property type="match status" value="1"/>
</dbReference>
<proteinExistence type="predicted"/>
<keyword evidence="3" id="KW-1185">Reference proteome</keyword>
<feature type="region of interest" description="Disordered" evidence="1">
    <location>
        <begin position="78"/>
        <end position="103"/>
    </location>
</feature>
<protein>
    <recommendedName>
        <fullName evidence="4">Transposase MuDR plant domain-containing protein</fullName>
    </recommendedName>
</protein>